<name>A0A6S6SL81_9BACT</name>
<reference evidence="2" key="1">
    <citation type="submission" date="2020-01" db="EMBL/GenBank/DDBJ databases">
        <authorList>
            <person name="Meier V. D."/>
            <person name="Meier V D."/>
        </authorList>
    </citation>
    <scope>NUCLEOTIDE SEQUENCE</scope>
    <source>
        <strain evidence="2">HLG_WM_MAG_04</strain>
    </source>
</reference>
<proteinExistence type="predicted"/>
<feature type="domain" description="YhcG N-terminal" evidence="1">
    <location>
        <begin position="2"/>
        <end position="65"/>
    </location>
</feature>
<protein>
    <recommendedName>
        <fullName evidence="1">YhcG N-terminal domain-containing protein</fullName>
    </recommendedName>
</protein>
<organism evidence="2">
    <name type="scientific">uncultured Sulfurovum sp</name>
    <dbReference type="NCBI Taxonomy" id="269237"/>
    <lineage>
        <taxon>Bacteria</taxon>
        <taxon>Pseudomonadati</taxon>
        <taxon>Campylobacterota</taxon>
        <taxon>Epsilonproteobacteria</taxon>
        <taxon>Campylobacterales</taxon>
        <taxon>Sulfurovaceae</taxon>
        <taxon>Sulfurovum</taxon>
        <taxon>environmental samples</taxon>
    </lineage>
</organism>
<dbReference type="Pfam" id="PF17761">
    <property type="entry name" value="DUF1016_N"/>
    <property type="match status" value="1"/>
</dbReference>
<dbReference type="AlphaFoldDB" id="A0A6S6SL81"/>
<dbReference type="EMBL" id="CACVAX010000013">
    <property type="protein sequence ID" value="CAA6805946.1"/>
    <property type="molecule type" value="Genomic_DNA"/>
</dbReference>
<evidence type="ECO:0000313" key="2">
    <source>
        <dbReference type="EMBL" id="CAA6805946.1"/>
    </source>
</evidence>
<dbReference type="PANTHER" id="PTHR30547">
    <property type="entry name" value="UNCHARACTERIZED PROTEIN YHCG-RELATED"/>
    <property type="match status" value="1"/>
</dbReference>
<dbReference type="PANTHER" id="PTHR30547:SF5">
    <property type="entry name" value="NUCLEASE YHCG-RELATED"/>
    <property type="match status" value="1"/>
</dbReference>
<dbReference type="InterPro" id="IPR041527">
    <property type="entry name" value="YhcG_N"/>
</dbReference>
<gene>
    <name evidence="2" type="ORF">HELGO_WM3136</name>
</gene>
<dbReference type="InterPro" id="IPR053148">
    <property type="entry name" value="PD-DEXK-like_domain"/>
</dbReference>
<accession>A0A6S6SL81</accession>
<sequence length="115" mass="13884">MKLYTIFNDKEICATLSHKLSWSHFIEFIKIKDELQREFYVAMCSTESWNVRTLRERINSMLFERTAISKKPEVSIRKDLELLNKDNKMSTELFLKDPYLFDFLELNDSYSERDL</sequence>
<evidence type="ECO:0000259" key="1">
    <source>
        <dbReference type="Pfam" id="PF17761"/>
    </source>
</evidence>